<sequence length="82" mass="9640">MLLCFYKLIVPIFVELECSLDSVIQIACLFSHLSFDVPTRRMGVSLRHIFYSKFMSVTKGKRFKKSPPGHPRTWHHPKDIYL</sequence>
<evidence type="ECO:0000256" key="1">
    <source>
        <dbReference type="SAM" id="MobiDB-lite"/>
    </source>
</evidence>
<keyword evidence="3" id="KW-1185">Reference proteome</keyword>
<dbReference type="AlphaFoldDB" id="A0A8H3X525"/>
<evidence type="ECO:0000313" key="3">
    <source>
        <dbReference type="Proteomes" id="UP000439903"/>
    </source>
</evidence>
<protein>
    <submittedName>
        <fullName evidence="2">Uncharacterized protein</fullName>
    </submittedName>
</protein>
<name>A0A8H3X525_GIGMA</name>
<evidence type="ECO:0000313" key="2">
    <source>
        <dbReference type="EMBL" id="KAF0412499.1"/>
    </source>
</evidence>
<comment type="caution">
    <text evidence="2">The sequence shown here is derived from an EMBL/GenBank/DDBJ whole genome shotgun (WGS) entry which is preliminary data.</text>
</comment>
<proteinExistence type="predicted"/>
<accession>A0A8H3X525</accession>
<feature type="compositionally biased region" description="Basic residues" evidence="1">
    <location>
        <begin position="61"/>
        <end position="75"/>
    </location>
</feature>
<organism evidence="2 3">
    <name type="scientific">Gigaspora margarita</name>
    <dbReference type="NCBI Taxonomy" id="4874"/>
    <lineage>
        <taxon>Eukaryota</taxon>
        <taxon>Fungi</taxon>
        <taxon>Fungi incertae sedis</taxon>
        <taxon>Mucoromycota</taxon>
        <taxon>Glomeromycotina</taxon>
        <taxon>Glomeromycetes</taxon>
        <taxon>Diversisporales</taxon>
        <taxon>Gigasporaceae</taxon>
        <taxon>Gigaspora</taxon>
    </lineage>
</organism>
<reference evidence="2 3" key="1">
    <citation type="journal article" date="2019" name="Environ. Microbiol.">
        <title>At the nexus of three kingdoms: the genome of the mycorrhizal fungus Gigaspora margarita provides insights into plant, endobacterial and fungal interactions.</title>
        <authorList>
            <person name="Venice F."/>
            <person name="Ghignone S."/>
            <person name="Salvioli di Fossalunga A."/>
            <person name="Amselem J."/>
            <person name="Novero M."/>
            <person name="Xianan X."/>
            <person name="Sedzielewska Toro K."/>
            <person name="Morin E."/>
            <person name="Lipzen A."/>
            <person name="Grigoriev I.V."/>
            <person name="Henrissat B."/>
            <person name="Martin F.M."/>
            <person name="Bonfante P."/>
        </authorList>
    </citation>
    <scope>NUCLEOTIDE SEQUENCE [LARGE SCALE GENOMIC DNA]</scope>
    <source>
        <strain evidence="2 3">BEG34</strain>
    </source>
</reference>
<gene>
    <name evidence="2" type="ORF">F8M41_007917</name>
</gene>
<feature type="region of interest" description="Disordered" evidence="1">
    <location>
        <begin position="61"/>
        <end position="82"/>
    </location>
</feature>
<dbReference type="EMBL" id="WTPW01001812">
    <property type="protein sequence ID" value="KAF0412499.1"/>
    <property type="molecule type" value="Genomic_DNA"/>
</dbReference>
<dbReference type="Proteomes" id="UP000439903">
    <property type="component" value="Unassembled WGS sequence"/>
</dbReference>